<dbReference type="RefSeq" id="WP_163302295.1">
    <property type="nucleotide sequence ID" value="NZ_JAAGRQ010000041.1"/>
</dbReference>
<dbReference type="Gene3D" id="3.30.2310.20">
    <property type="entry name" value="RelE-like"/>
    <property type="match status" value="1"/>
</dbReference>
<dbReference type="EMBL" id="JAAGRQ010000041">
    <property type="protein sequence ID" value="NDY57253.1"/>
    <property type="molecule type" value="Genomic_DNA"/>
</dbReference>
<dbReference type="InterPro" id="IPR035093">
    <property type="entry name" value="RelE/ParE_toxin_dom_sf"/>
</dbReference>
<sequence>MKWTVVFTQKAAKQAKKLPMRIVEALNALRRNIEETGPLQTGRPHFGKLKNWPREAYHCHLNKGRPTYVVVWEIENKSIRVVEVTYAGTHENAPY</sequence>
<name>A0A7K3NN47_9BACT</name>
<evidence type="ECO:0000313" key="2">
    <source>
        <dbReference type="Proteomes" id="UP000469724"/>
    </source>
</evidence>
<accession>A0A7K3NN47</accession>
<dbReference type="AlphaFoldDB" id="A0A7K3NN47"/>
<comment type="caution">
    <text evidence="1">The sequence shown here is derived from an EMBL/GenBank/DDBJ whole genome shotgun (WGS) entry which is preliminary data.</text>
</comment>
<protein>
    <submittedName>
        <fullName evidence="1">Cytotoxic translational repressor of toxin-antitoxin stability system</fullName>
    </submittedName>
</protein>
<dbReference type="Proteomes" id="UP000469724">
    <property type="component" value="Unassembled WGS sequence"/>
</dbReference>
<keyword evidence="2" id="KW-1185">Reference proteome</keyword>
<gene>
    <name evidence="1" type="ORF">G3N56_10925</name>
</gene>
<dbReference type="SUPFAM" id="SSF143011">
    <property type="entry name" value="RelE-like"/>
    <property type="match status" value="1"/>
</dbReference>
<reference evidence="1 2" key="1">
    <citation type="submission" date="2020-02" db="EMBL/GenBank/DDBJ databases">
        <title>Comparative genomics of sulfur disproportionating microorganisms.</title>
        <authorList>
            <person name="Ward L.M."/>
            <person name="Bertran E."/>
            <person name="Johnston D.T."/>
        </authorList>
    </citation>
    <scope>NUCLEOTIDE SEQUENCE [LARGE SCALE GENOMIC DNA]</scope>
    <source>
        <strain evidence="1 2">DSM 3696</strain>
    </source>
</reference>
<evidence type="ECO:0000313" key="1">
    <source>
        <dbReference type="EMBL" id="NDY57253.1"/>
    </source>
</evidence>
<organism evidence="1 2">
    <name type="scientific">Desulfolutivibrio sulfodismutans</name>
    <dbReference type="NCBI Taxonomy" id="63561"/>
    <lineage>
        <taxon>Bacteria</taxon>
        <taxon>Pseudomonadati</taxon>
        <taxon>Thermodesulfobacteriota</taxon>
        <taxon>Desulfovibrionia</taxon>
        <taxon>Desulfovibrionales</taxon>
        <taxon>Desulfovibrionaceae</taxon>
        <taxon>Desulfolutivibrio</taxon>
    </lineage>
</organism>
<proteinExistence type="predicted"/>